<feature type="domain" description="Thiamine pyrophosphate enzyme N-terminal TPP-binding" evidence="7">
    <location>
        <begin position="1"/>
        <end position="112"/>
    </location>
</feature>
<protein>
    <submittedName>
        <fullName evidence="8">Acetolactate synthase-1/2/3 large subunit</fullName>
    </submittedName>
</protein>
<dbReference type="EMBL" id="QQAX01000040">
    <property type="protein sequence ID" value="RDI37275.1"/>
    <property type="molecule type" value="Genomic_DNA"/>
</dbReference>
<dbReference type="GO" id="GO:0005948">
    <property type="term" value="C:acetolactate synthase complex"/>
    <property type="evidence" value="ECO:0007669"/>
    <property type="project" value="TreeGrafter"/>
</dbReference>
<evidence type="ECO:0000259" key="7">
    <source>
        <dbReference type="Pfam" id="PF02776"/>
    </source>
</evidence>
<dbReference type="CDD" id="cd07035">
    <property type="entry name" value="TPP_PYR_POX_like"/>
    <property type="match status" value="1"/>
</dbReference>
<dbReference type="GO" id="GO:0050660">
    <property type="term" value="F:flavin adenine dinucleotide binding"/>
    <property type="evidence" value="ECO:0007669"/>
    <property type="project" value="TreeGrafter"/>
</dbReference>
<evidence type="ECO:0000256" key="2">
    <source>
        <dbReference type="ARBA" id="ARBA00007812"/>
    </source>
</evidence>
<dbReference type="Gene3D" id="3.40.50.1220">
    <property type="entry name" value="TPP-binding domain"/>
    <property type="match status" value="1"/>
</dbReference>
<dbReference type="InterPro" id="IPR011766">
    <property type="entry name" value="TPP_enzyme_TPP-bd"/>
</dbReference>
<dbReference type="AlphaFoldDB" id="A0A370G0K6"/>
<accession>A0A370G0K6</accession>
<dbReference type="GO" id="GO:0000287">
    <property type="term" value="F:magnesium ion binding"/>
    <property type="evidence" value="ECO:0007669"/>
    <property type="project" value="InterPro"/>
</dbReference>
<dbReference type="InterPro" id="IPR029035">
    <property type="entry name" value="DHS-like_NAD/FAD-binding_dom"/>
</dbReference>
<dbReference type="GO" id="GO:0003984">
    <property type="term" value="F:acetolactate synthase activity"/>
    <property type="evidence" value="ECO:0007669"/>
    <property type="project" value="TreeGrafter"/>
</dbReference>
<dbReference type="SUPFAM" id="SSF52467">
    <property type="entry name" value="DHS-like NAD/FAD-binding domain"/>
    <property type="match status" value="1"/>
</dbReference>
<dbReference type="SUPFAM" id="SSF52518">
    <property type="entry name" value="Thiamin diphosphate-binding fold (THDP-binding)"/>
    <property type="match status" value="2"/>
</dbReference>
<dbReference type="RefSeq" id="WP_114835458.1">
    <property type="nucleotide sequence ID" value="NZ_LR699114.1"/>
</dbReference>
<comment type="similarity">
    <text evidence="2 4">Belongs to the TPP enzyme family.</text>
</comment>
<evidence type="ECO:0000256" key="1">
    <source>
        <dbReference type="ARBA" id="ARBA00001964"/>
    </source>
</evidence>
<dbReference type="Pfam" id="PF00205">
    <property type="entry name" value="TPP_enzyme_M"/>
    <property type="match status" value="1"/>
</dbReference>
<keyword evidence="9" id="KW-1185">Reference proteome</keyword>
<name>A0A370G0K6_9COXI</name>
<dbReference type="GO" id="GO:0030976">
    <property type="term" value="F:thiamine pyrophosphate binding"/>
    <property type="evidence" value="ECO:0007669"/>
    <property type="project" value="InterPro"/>
</dbReference>
<comment type="cofactor">
    <cofactor evidence="1">
        <name>thiamine diphosphate</name>
        <dbReference type="ChEBI" id="CHEBI:58937"/>
    </cofactor>
</comment>
<evidence type="ECO:0000259" key="5">
    <source>
        <dbReference type="Pfam" id="PF00205"/>
    </source>
</evidence>
<keyword evidence="3 4" id="KW-0786">Thiamine pyrophosphate</keyword>
<dbReference type="Proteomes" id="UP000254720">
    <property type="component" value="Unassembled WGS sequence"/>
</dbReference>
<dbReference type="CDD" id="cd00568">
    <property type="entry name" value="TPP_enzymes"/>
    <property type="match status" value="1"/>
</dbReference>
<dbReference type="OrthoDB" id="9785953at2"/>
<sequence>MKVKQFLLDALHAEGISYAFLVPGGLIDPLLEALATNVHIKPIIACHEGGAAYMADGYSRASGHFGACFCIGGPGITNTATALAAARSDESPVIVISGEVSTLLEGRGTFQDSGMDTALNDLRVIQGLTAQQFTILDAQMTPVFLRKLLAKMVTPPCAPVHLVVPVNIQETEVDAPYQPITQAINRPDMLDHQASARCWDYLRGKKNIVIYAGEGVEKADASASLIEFAERFQIPVTTTLRAKGVFPEDHPLSLGIFGYSGTRQAIETLLSDQVEILLVLGSGLNQRDTLFWNTKLKPSSALIQVDVNPEVIGDTYQTQLPIVGDCGEFLRYLLQSPPEKLALLEETKSDRQKWLTQIRALPRFYDEENCKSDAIPIHPARVIADLRKVMPRDTIVLVDSGAHRAFAGHYWQSYAPRQYISATNLGPMGWAIPAGIGVKLAQPEHPCVVITGDGCMLMHGIEIQTAARYGVSVIYVVINNSALGNVYLRAKKVGPQAAALTELPTHDWVAFAKSLGADGIRVDKPQTLETAFEQALKMKGPVLIDIHCGRDYTTPVAPFAKSQHEWHE</sequence>
<feature type="domain" description="Thiamine pyrophosphate enzyme central" evidence="5">
    <location>
        <begin position="197"/>
        <end position="333"/>
    </location>
</feature>
<dbReference type="InterPro" id="IPR000399">
    <property type="entry name" value="TPP-bd_CS"/>
</dbReference>
<feature type="domain" description="Thiamine pyrophosphate enzyme TPP-binding" evidence="6">
    <location>
        <begin position="399"/>
        <end position="546"/>
    </location>
</feature>
<dbReference type="Gene3D" id="3.40.50.970">
    <property type="match status" value="2"/>
</dbReference>
<dbReference type="InterPro" id="IPR012001">
    <property type="entry name" value="Thiamin_PyroP_enz_TPP-bd_dom"/>
</dbReference>
<organism evidence="8 9">
    <name type="scientific">Aquicella lusitana</name>
    <dbReference type="NCBI Taxonomy" id="254246"/>
    <lineage>
        <taxon>Bacteria</taxon>
        <taxon>Pseudomonadati</taxon>
        <taxon>Pseudomonadota</taxon>
        <taxon>Gammaproteobacteria</taxon>
        <taxon>Legionellales</taxon>
        <taxon>Coxiellaceae</taxon>
        <taxon>Aquicella</taxon>
    </lineage>
</organism>
<dbReference type="PANTHER" id="PTHR18968">
    <property type="entry name" value="THIAMINE PYROPHOSPHATE ENZYMES"/>
    <property type="match status" value="1"/>
</dbReference>
<dbReference type="InterPro" id="IPR012000">
    <property type="entry name" value="Thiamin_PyroP_enz_cen_dom"/>
</dbReference>
<dbReference type="GO" id="GO:0009099">
    <property type="term" value="P:L-valine biosynthetic process"/>
    <property type="evidence" value="ECO:0007669"/>
    <property type="project" value="TreeGrafter"/>
</dbReference>
<gene>
    <name evidence="8" type="ORF">C8D86_1407</name>
</gene>
<evidence type="ECO:0000313" key="8">
    <source>
        <dbReference type="EMBL" id="RDI37275.1"/>
    </source>
</evidence>
<dbReference type="Pfam" id="PF02775">
    <property type="entry name" value="TPP_enzyme_C"/>
    <property type="match status" value="1"/>
</dbReference>
<evidence type="ECO:0000256" key="4">
    <source>
        <dbReference type="RuleBase" id="RU362132"/>
    </source>
</evidence>
<evidence type="ECO:0000313" key="9">
    <source>
        <dbReference type="Proteomes" id="UP000254720"/>
    </source>
</evidence>
<evidence type="ECO:0000256" key="3">
    <source>
        <dbReference type="ARBA" id="ARBA00023052"/>
    </source>
</evidence>
<dbReference type="Pfam" id="PF02776">
    <property type="entry name" value="TPP_enzyme_N"/>
    <property type="match status" value="1"/>
</dbReference>
<dbReference type="GO" id="GO:0009097">
    <property type="term" value="P:isoleucine biosynthetic process"/>
    <property type="evidence" value="ECO:0007669"/>
    <property type="project" value="TreeGrafter"/>
</dbReference>
<reference evidence="8 9" key="1">
    <citation type="submission" date="2018-07" db="EMBL/GenBank/DDBJ databases">
        <title>Genomic Encyclopedia of Type Strains, Phase IV (KMG-IV): sequencing the most valuable type-strain genomes for metagenomic binning, comparative biology and taxonomic classification.</title>
        <authorList>
            <person name="Goeker M."/>
        </authorList>
    </citation>
    <scope>NUCLEOTIDE SEQUENCE [LARGE SCALE GENOMIC DNA]</scope>
    <source>
        <strain evidence="8 9">DSM 16500</strain>
    </source>
</reference>
<comment type="caution">
    <text evidence="8">The sequence shown here is derived from an EMBL/GenBank/DDBJ whole genome shotgun (WGS) entry which is preliminary data.</text>
</comment>
<evidence type="ECO:0000259" key="6">
    <source>
        <dbReference type="Pfam" id="PF02775"/>
    </source>
</evidence>
<dbReference type="PROSITE" id="PS00187">
    <property type="entry name" value="TPP_ENZYMES"/>
    <property type="match status" value="1"/>
</dbReference>
<proteinExistence type="inferred from homology"/>
<dbReference type="PANTHER" id="PTHR18968:SF13">
    <property type="entry name" value="ACETOLACTATE SYNTHASE CATALYTIC SUBUNIT, MITOCHONDRIAL"/>
    <property type="match status" value="1"/>
</dbReference>
<dbReference type="InterPro" id="IPR045229">
    <property type="entry name" value="TPP_enz"/>
</dbReference>
<dbReference type="InterPro" id="IPR029061">
    <property type="entry name" value="THDP-binding"/>
</dbReference>